<evidence type="ECO:0000256" key="1">
    <source>
        <dbReference type="ARBA" id="ARBA00004123"/>
    </source>
</evidence>
<name>A0AA38S6B7_9PEZI</name>
<evidence type="ECO:0000313" key="8">
    <source>
        <dbReference type="Proteomes" id="UP001174691"/>
    </source>
</evidence>
<evidence type="ECO:0000256" key="3">
    <source>
        <dbReference type="ARBA" id="ARBA00023015"/>
    </source>
</evidence>
<dbReference type="Proteomes" id="UP001174691">
    <property type="component" value="Unassembled WGS sequence"/>
</dbReference>
<keyword evidence="5" id="KW-0804">Transcription</keyword>
<dbReference type="EMBL" id="JANBVN010000064">
    <property type="protein sequence ID" value="KAJ9151479.1"/>
    <property type="molecule type" value="Genomic_DNA"/>
</dbReference>
<dbReference type="PANTHER" id="PTHR37534">
    <property type="entry name" value="TRANSCRIPTIONAL ACTIVATOR PROTEIN UGA3"/>
    <property type="match status" value="1"/>
</dbReference>
<sequence length="341" mass="38112">MLTHRINRTRSGRQSKALTETYYRYRGLAIRSLREDIDRACRRTSDVVLAGIMTLMLSDVQHGFTSDWQHHLGGVQRMIELRGGLHVVAQSRNLEAILLCFVSLAIIANTTCPASDLTMAQWHLDQLDFILEQYDGGIFQFCMCPAPLFADIIRINYLRIQAAQPGPSDRVCLSHEAFEIMNRVDNFSAEQWADCKPCAGEAWLIVGRAYKAAVTIYCISSLQSSAVLPMAAALRARCAAEGKILHQLLDSLSTAGIGLFMLWPLVTLGIEAANGASDLRRFVEQRLRGMSRQMGSYAPLMAQQVLERYWTSGERNWDSCFDRPYAFATQIAVDLTGLSPP</sequence>
<evidence type="ECO:0000256" key="6">
    <source>
        <dbReference type="ARBA" id="ARBA00023242"/>
    </source>
</evidence>
<evidence type="ECO:0000256" key="2">
    <source>
        <dbReference type="ARBA" id="ARBA00022833"/>
    </source>
</evidence>
<dbReference type="GO" id="GO:0005634">
    <property type="term" value="C:nucleus"/>
    <property type="evidence" value="ECO:0007669"/>
    <property type="project" value="UniProtKB-SubCell"/>
</dbReference>
<dbReference type="Pfam" id="PF11951">
    <property type="entry name" value="Fungal_trans_2"/>
    <property type="match status" value="1"/>
</dbReference>
<dbReference type="GO" id="GO:0000976">
    <property type="term" value="F:transcription cis-regulatory region binding"/>
    <property type="evidence" value="ECO:0007669"/>
    <property type="project" value="TreeGrafter"/>
</dbReference>
<proteinExistence type="predicted"/>
<keyword evidence="8" id="KW-1185">Reference proteome</keyword>
<keyword evidence="2" id="KW-0862">Zinc</keyword>
<keyword evidence="4" id="KW-0238">DNA-binding</keyword>
<dbReference type="GO" id="GO:0045944">
    <property type="term" value="P:positive regulation of transcription by RNA polymerase II"/>
    <property type="evidence" value="ECO:0007669"/>
    <property type="project" value="TreeGrafter"/>
</dbReference>
<dbReference type="PANTHER" id="PTHR37534:SF48">
    <property type="entry name" value="FINGER DOMAIN PROTEIN, PUTATIVE-RELATED"/>
    <property type="match status" value="1"/>
</dbReference>
<evidence type="ECO:0000256" key="4">
    <source>
        <dbReference type="ARBA" id="ARBA00023125"/>
    </source>
</evidence>
<evidence type="ECO:0000256" key="5">
    <source>
        <dbReference type="ARBA" id="ARBA00023163"/>
    </source>
</evidence>
<comment type="subcellular location">
    <subcellularLocation>
        <location evidence="1">Nucleus</location>
    </subcellularLocation>
</comment>
<reference evidence="7" key="1">
    <citation type="submission" date="2022-07" db="EMBL/GenBank/DDBJ databases">
        <title>Fungi with potential for degradation of polypropylene.</title>
        <authorList>
            <person name="Gostincar C."/>
        </authorList>
    </citation>
    <scope>NUCLEOTIDE SEQUENCE</scope>
    <source>
        <strain evidence="7">EXF-13287</strain>
    </source>
</reference>
<protein>
    <submittedName>
        <fullName evidence="7">C6 zinc finger domain-containing protein</fullName>
    </submittedName>
</protein>
<keyword evidence="6" id="KW-0539">Nucleus</keyword>
<keyword evidence="3" id="KW-0805">Transcription regulation</keyword>
<evidence type="ECO:0000313" key="7">
    <source>
        <dbReference type="EMBL" id="KAJ9151479.1"/>
    </source>
</evidence>
<comment type="caution">
    <text evidence="7">The sequence shown here is derived from an EMBL/GenBank/DDBJ whole genome shotgun (WGS) entry which is preliminary data.</text>
</comment>
<accession>A0AA38S6B7</accession>
<dbReference type="InterPro" id="IPR021858">
    <property type="entry name" value="Fun_TF"/>
</dbReference>
<dbReference type="AlphaFoldDB" id="A0AA38S6B7"/>
<organism evidence="7 8">
    <name type="scientific">Coniochaeta hoffmannii</name>
    <dbReference type="NCBI Taxonomy" id="91930"/>
    <lineage>
        <taxon>Eukaryota</taxon>
        <taxon>Fungi</taxon>
        <taxon>Dikarya</taxon>
        <taxon>Ascomycota</taxon>
        <taxon>Pezizomycotina</taxon>
        <taxon>Sordariomycetes</taxon>
        <taxon>Sordariomycetidae</taxon>
        <taxon>Coniochaetales</taxon>
        <taxon>Coniochaetaceae</taxon>
        <taxon>Coniochaeta</taxon>
    </lineage>
</organism>
<dbReference type="GO" id="GO:0003700">
    <property type="term" value="F:DNA-binding transcription factor activity"/>
    <property type="evidence" value="ECO:0007669"/>
    <property type="project" value="TreeGrafter"/>
</dbReference>
<gene>
    <name evidence="7" type="ORF">NKR19_g4903</name>
</gene>